<accession>A0ABX7PVN9</accession>
<evidence type="ECO:0000313" key="8">
    <source>
        <dbReference type="Proteomes" id="UP000663088"/>
    </source>
</evidence>
<organism evidence="7 8">
    <name type="scientific">Candidatus Methylacidiphilum infernorum</name>
    <dbReference type="NCBI Taxonomy" id="511746"/>
    <lineage>
        <taxon>Bacteria</taxon>
        <taxon>Pseudomonadati</taxon>
        <taxon>Verrucomicrobiota</taxon>
        <taxon>Methylacidiphilae</taxon>
        <taxon>Methylacidiphilales</taxon>
        <taxon>Methylacidiphilaceae</taxon>
        <taxon>Methylacidiphilum (ex Ratnadevi et al. 2023)</taxon>
    </lineage>
</organism>
<keyword evidence="4 5" id="KW-0472">Membrane</keyword>
<dbReference type="Proteomes" id="UP000663088">
    <property type="component" value="Chromosome"/>
</dbReference>
<keyword evidence="3 5" id="KW-1133">Transmembrane helix</keyword>
<dbReference type="SMART" id="SM00327">
    <property type="entry name" value="VWA"/>
    <property type="match status" value="1"/>
</dbReference>
<evidence type="ECO:0000256" key="4">
    <source>
        <dbReference type="ARBA" id="ARBA00023136"/>
    </source>
</evidence>
<feature type="transmembrane region" description="Helical" evidence="5">
    <location>
        <begin position="54"/>
        <end position="71"/>
    </location>
</feature>
<name>A0ABX7PVN9_9BACT</name>
<keyword evidence="2 5" id="KW-0812">Transmembrane</keyword>
<keyword evidence="8" id="KW-1185">Reference proteome</keyword>
<dbReference type="SUPFAM" id="SSF53300">
    <property type="entry name" value="vWA-like"/>
    <property type="match status" value="1"/>
</dbReference>
<feature type="domain" description="VWFA" evidence="6">
    <location>
        <begin position="88"/>
        <end position="293"/>
    </location>
</feature>
<proteinExistence type="predicted"/>
<keyword evidence="1" id="KW-1003">Cell membrane</keyword>
<gene>
    <name evidence="7" type="ORF">EM20IM_01415</name>
</gene>
<evidence type="ECO:0000259" key="6">
    <source>
        <dbReference type="PROSITE" id="PS50234"/>
    </source>
</evidence>
<evidence type="ECO:0000256" key="2">
    <source>
        <dbReference type="ARBA" id="ARBA00022692"/>
    </source>
</evidence>
<dbReference type="RefSeq" id="WP_206847504.1">
    <property type="nucleotide sequence ID" value="NZ_CP065956.1"/>
</dbReference>
<sequence>MVGSLSFAYPYFLLVLAIVPVIGFLRKRRTQHPFLLPFVYEWVGKGSKGITERVSLFFIYIAFLFFVIALARPQEEKGKVPLRKEGYDIILVLDISGSMLAEDYEIDQKRVSRLDIVLEVVKTFLDKRTNDRIGLVAFAGRAYTVCPLTFDHNWLKRKIDQLQAGTIEDGTAIGDALGLALSRLEGKKESGERKKIGSFLILLTDGANNCGNLTPIEAARLAAHAAVPVFTIGAGINGEVTMPVMDEERRKIGSQTVVSEVDEGLLRNIAQLTGGEYFRATDSNAIVSAFQAIDARKKIPFEPVVVTKKEELFSFFLALGLVFWLLAFIFSKRI</sequence>
<feature type="transmembrane region" description="Helical" evidence="5">
    <location>
        <begin position="6"/>
        <end position="25"/>
    </location>
</feature>
<protein>
    <submittedName>
        <fullName evidence="7">VWA domain-containing protein</fullName>
    </submittedName>
</protein>
<dbReference type="InterPro" id="IPR002035">
    <property type="entry name" value="VWF_A"/>
</dbReference>
<feature type="transmembrane region" description="Helical" evidence="5">
    <location>
        <begin position="312"/>
        <end position="330"/>
    </location>
</feature>
<reference evidence="7 8" key="1">
    <citation type="submission" date="2020-12" db="EMBL/GenBank/DDBJ databases">
        <authorList>
            <person name="Awala S.I."/>
            <person name="Gwak J.-H."/>
            <person name="Kim S.-J."/>
            <person name="Rhee S.-K."/>
        </authorList>
    </citation>
    <scope>NUCLEOTIDE SEQUENCE [LARGE SCALE GENOMIC DNA]</scope>
    <source>
        <strain evidence="7 8">IT5</strain>
    </source>
</reference>
<evidence type="ECO:0000256" key="3">
    <source>
        <dbReference type="ARBA" id="ARBA00022989"/>
    </source>
</evidence>
<evidence type="ECO:0000256" key="5">
    <source>
        <dbReference type="SAM" id="Phobius"/>
    </source>
</evidence>
<dbReference type="PROSITE" id="PS50234">
    <property type="entry name" value="VWFA"/>
    <property type="match status" value="1"/>
</dbReference>
<evidence type="ECO:0000313" key="7">
    <source>
        <dbReference type="EMBL" id="QSR87052.1"/>
    </source>
</evidence>
<dbReference type="Pfam" id="PF00092">
    <property type="entry name" value="VWA"/>
    <property type="match status" value="1"/>
</dbReference>
<evidence type="ECO:0000256" key="1">
    <source>
        <dbReference type="ARBA" id="ARBA00022475"/>
    </source>
</evidence>
<dbReference type="PANTHER" id="PTHR22550">
    <property type="entry name" value="SPORE GERMINATION PROTEIN"/>
    <property type="match status" value="1"/>
</dbReference>
<dbReference type="PANTHER" id="PTHR22550:SF5">
    <property type="entry name" value="LEUCINE ZIPPER PROTEIN 4"/>
    <property type="match status" value="1"/>
</dbReference>
<dbReference type="InterPro" id="IPR036465">
    <property type="entry name" value="vWFA_dom_sf"/>
</dbReference>
<dbReference type="InterPro" id="IPR050768">
    <property type="entry name" value="UPF0353/GerABKA_families"/>
</dbReference>
<dbReference type="Gene3D" id="3.40.50.410">
    <property type="entry name" value="von Willebrand factor, type A domain"/>
    <property type="match status" value="1"/>
</dbReference>
<dbReference type="EMBL" id="CP065956">
    <property type="protein sequence ID" value="QSR87052.1"/>
    <property type="molecule type" value="Genomic_DNA"/>
</dbReference>